<dbReference type="Proteomes" id="UP000319578">
    <property type="component" value="Unassembled WGS sequence"/>
</dbReference>
<keyword evidence="3" id="KW-0489">Methyltransferase</keyword>
<reference evidence="2 5" key="3">
    <citation type="submission" date="2019-06" db="EMBL/GenBank/DDBJ databases">
        <title>Whole genome shotgun sequence of Brevibacillus reuszeri NBRC 15719.</title>
        <authorList>
            <person name="Hosoyama A."/>
            <person name="Uohara A."/>
            <person name="Ohji S."/>
            <person name="Ichikawa N."/>
        </authorList>
    </citation>
    <scope>NUCLEOTIDE SEQUENCE [LARGE SCALE GENOMIC DNA]</scope>
    <source>
        <strain evidence="2 5">NBRC 15719</strain>
    </source>
</reference>
<dbReference type="GO" id="GO:0008757">
    <property type="term" value="F:S-adenosylmethionine-dependent methyltransferase activity"/>
    <property type="evidence" value="ECO:0007669"/>
    <property type="project" value="InterPro"/>
</dbReference>
<dbReference type="AlphaFoldDB" id="A0A0K9YUK4"/>
<dbReference type="PATRIC" id="fig|54915.3.peg.1151"/>
<comment type="caution">
    <text evidence="3">The sequence shown here is derived from an EMBL/GenBank/DDBJ whole genome shotgun (WGS) entry which is preliminary data.</text>
</comment>
<gene>
    <name evidence="3" type="ORF">ADS79_10990</name>
    <name evidence="2" type="ORF">BRE01_42440</name>
</gene>
<dbReference type="RefSeq" id="WP_049738447.1">
    <property type="nucleotide sequence ID" value="NZ_BJON01000016.1"/>
</dbReference>
<dbReference type="InterPro" id="IPR013216">
    <property type="entry name" value="Methyltransf_11"/>
</dbReference>
<dbReference type="EMBL" id="LGIQ01000007">
    <property type="protein sequence ID" value="KNB72394.1"/>
    <property type="molecule type" value="Genomic_DNA"/>
</dbReference>
<evidence type="ECO:0000259" key="1">
    <source>
        <dbReference type="Pfam" id="PF08241"/>
    </source>
</evidence>
<evidence type="ECO:0000313" key="5">
    <source>
        <dbReference type="Proteomes" id="UP000319578"/>
    </source>
</evidence>
<name>A0A0K9YUK4_9BACL</name>
<evidence type="ECO:0000313" key="3">
    <source>
        <dbReference type="EMBL" id="KNB72394.1"/>
    </source>
</evidence>
<reference evidence="3" key="2">
    <citation type="submission" date="2015-07" db="EMBL/GenBank/DDBJ databases">
        <title>MeaNS - Measles Nucleotide Surveillance Program.</title>
        <authorList>
            <person name="Tran T."/>
            <person name="Druce J."/>
        </authorList>
    </citation>
    <scope>NUCLEOTIDE SEQUENCE</scope>
    <source>
        <strain evidence="3">DSM 9887</strain>
    </source>
</reference>
<organism evidence="3 4">
    <name type="scientific">Brevibacillus reuszeri</name>
    <dbReference type="NCBI Taxonomy" id="54915"/>
    <lineage>
        <taxon>Bacteria</taxon>
        <taxon>Bacillati</taxon>
        <taxon>Bacillota</taxon>
        <taxon>Bacilli</taxon>
        <taxon>Bacillales</taxon>
        <taxon>Paenibacillaceae</taxon>
        <taxon>Brevibacillus</taxon>
    </lineage>
</organism>
<dbReference type="InterPro" id="IPR029063">
    <property type="entry name" value="SAM-dependent_MTases_sf"/>
</dbReference>
<dbReference type="OrthoDB" id="9760689at2"/>
<evidence type="ECO:0000313" key="4">
    <source>
        <dbReference type="Proteomes" id="UP000036834"/>
    </source>
</evidence>
<dbReference type="PANTHER" id="PTHR43861:SF1">
    <property type="entry name" value="TRANS-ACONITATE 2-METHYLTRANSFERASE"/>
    <property type="match status" value="1"/>
</dbReference>
<accession>A0A0K9YUK4</accession>
<feature type="domain" description="Methyltransferase type 11" evidence="1">
    <location>
        <begin position="39"/>
        <end position="128"/>
    </location>
</feature>
<keyword evidence="3" id="KW-0808">Transferase</keyword>
<dbReference type="CDD" id="cd02440">
    <property type="entry name" value="AdoMet_MTases"/>
    <property type="match status" value="1"/>
</dbReference>
<dbReference type="Proteomes" id="UP000036834">
    <property type="component" value="Unassembled WGS sequence"/>
</dbReference>
<protein>
    <submittedName>
        <fullName evidence="3">Methyltransferase type 11</fullName>
    </submittedName>
    <submittedName>
        <fullName evidence="2">SAM-dependent methyltransferase</fullName>
    </submittedName>
</protein>
<dbReference type="EMBL" id="BJON01000016">
    <property type="protein sequence ID" value="GED70542.1"/>
    <property type="molecule type" value="Genomic_DNA"/>
</dbReference>
<reference evidence="4" key="1">
    <citation type="submission" date="2015-07" db="EMBL/GenBank/DDBJ databases">
        <title>Genome sequencing project for genomic taxonomy and phylogenomics of Bacillus-like bacteria.</title>
        <authorList>
            <person name="Liu B."/>
            <person name="Wang J."/>
            <person name="Zhu Y."/>
            <person name="Liu G."/>
            <person name="Chen Q."/>
            <person name="Chen Z."/>
            <person name="Lan J."/>
            <person name="Che J."/>
            <person name="Ge C."/>
            <person name="Shi H."/>
            <person name="Pan Z."/>
            <person name="Liu X."/>
        </authorList>
    </citation>
    <scope>NUCLEOTIDE SEQUENCE [LARGE SCALE GENOMIC DNA]</scope>
    <source>
        <strain evidence="4">DSM 9887</strain>
    </source>
</reference>
<evidence type="ECO:0000313" key="2">
    <source>
        <dbReference type="EMBL" id="GED70542.1"/>
    </source>
</evidence>
<dbReference type="GO" id="GO:0032259">
    <property type="term" value="P:methylation"/>
    <property type="evidence" value="ECO:0007669"/>
    <property type="project" value="UniProtKB-KW"/>
</dbReference>
<keyword evidence="5" id="KW-1185">Reference proteome</keyword>
<dbReference type="SUPFAM" id="SSF53335">
    <property type="entry name" value="S-adenosyl-L-methionine-dependent methyltransferases"/>
    <property type="match status" value="1"/>
</dbReference>
<dbReference type="Pfam" id="PF08241">
    <property type="entry name" value="Methyltransf_11"/>
    <property type="match status" value="1"/>
</dbReference>
<dbReference type="STRING" id="54915.ADS79_10990"/>
<proteinExistence type="predicted"/>
<dbReference type="PANTHER" id="PTHR43861">
    <property type="entry name" value="TRANS-ACONITATE 2-METHYLTRANSFERASE-RELATED"/>
    <property type="match status" value="1"/>
</dbReference>
<dbReference type="Gene3D" id="3.40.50.150">
    <property type="entry name" value="Vaccinia Virus protein VP39"/>
    <property type="match status" value="1"/>
</dbReference>
<sequence>MTQTKQWNAELYDDKMNFVSHYGRGLIDWLQPVSTERILDLGCGTGDLTASLAESGATVMGVDFSADMINSARQKYPHLPFQIADAHTFRTSDSYDAIFSNAALHWMKRPEEVIESVWLALAPKGRFVAEFGGKGNCELVINALRTTLAQKGISADERMPWYFPSIAEYAALLERQGFRVVLASHYDRPTVMPDGDRGLRHWLDSFCSPFFADLSASDIDDVCLQVTELLRPALFQDGKWIVDYKRIRVIANKSSE</sequence>